<evidence type="ECO:0000313" key="9">
    <source>
        <dbReference type="Proteomes" id="UP000010556"/>
    </source>
</evidence>
<keyword evidence="3" id="KW-1133">Transmembrane helix</keyword>
<feature type="domain" description="GAIN-B" evidence="7">
    <location>
        <begin position="38"/>
        <end position="177"/>
    </location>
</feature>
<keyword evidence="5" id="KW-1015">Disulfide bond</keyword>
<dbReference type="AlphaFoldDB" id="L5LFB1"/>
<dbReference type="PROSITE" id="PS50221">
    <property type="entry name" value="GAIN_B"/>
    <property type="match status" value="1"/>
</dbReference>
<evidence type="ECO:0000259" key="7">
    <source>
        <dbReference type="PROSITE" id="PS50221"/>
    </source>
</evidence>
<keyword evidence="8" id="KW-0675">Receptor</keyword>
<keyword evidence="4" id="KW-0472">Membrane</keyword>
<dbReference type="InterPro" id="IPR046338">
    <property type="entry name" value="GAIN_dom_sf"/>
</dbReference>
<dbReference type="EMBL" id="KB112367">
    <property type="protein sequence ID" value="ELK24999.1"/>
    <property type="molecule type" value="Genomic_DNA"/>
</dbReference>
<evidence type="ECO:0000256" key="5">
    <source>
        <dbReference type="ARBA" id="ARBA00023157"/>
    </source>
</evidence>
<keyword evidence="9" id="KW-1185">Reference proteome</keyword>
<keyword evidence="2" id="KW-0812">Transmembrane</keyword>
<accession>L5LFB1</accession>
<proteinExistence type="predicted"/>
<evidence type="ECO:0000256" key="2">
    <source>
        <dbReference type="ARBA" id="ARBA00022692"/>
    </source>
</evidence>
<evidence type="ECO:0000313" key="8">
    <source>
        <dbReference type="EMBL" id="ELK24999.1"/>
    </source>
</evidence>
<organism evidence="8 9">
    <name type="scientific">Myotis davidii</name>
    <name type="common">David's myotis</name>
    <dbReference type="NCBI Taxonomy" id="225400"/>
    <lineage>
        <taxon>Eukaryota</taxon>
        <taxon>Metazoa</taxon>
        <taxon>Chordata</taxon>
        <taxon>Craniata</taxon>
        <taxon>Vertebrata</taxon>
        <taxon>Euteleostomi</taxon>
        <taxon>Mammalia</taxon>
        <taxon>Eutheria</taxon>
        <taxon>Laurasiatheria</taxon>
        <taxon>Chiroptera</taxon>
        <taxon>Yangochiroptera</taxon>
        <taxon>Vespertilionidae</taxon>
        <taxon>Myotis</taxon>
    </lineage>
</organism>
<dbReference type="Gene3D" id="2.60.220.50">
    <property type="match status" value="1"/>
</dbReference>
<evidence type="ECO:0000256" key="3">
    <source>
        <dbReference type="ARBA" id="ARBA00022989"/>
    </source>
</evidence>
<dbReference type="InterPro" id="IPR057244">
    <property type="entry name" value="GAIN_B"/>
</dbReference>
<protein>
    <submittedName>
        <fullName evidence="8">Cadherin EGF LAG seven-pass G-type receptor 3</fullName>
    </submittedName>
</protein>
<reference evidence="9" key="1">
    <citation type="journal article" date="2013" name="Science">
        <title>Comparative analysis of bat genomes provides insight into the evolution of flight and immunity.</title>
        <authorList>
            <person name="Zhang G."/>
            <person name="Cowled C."/>
            <person name="Shi Z."/>
            <person name="Huang Z."/>
            <person name="Bishop-Lilly K.A."/>
            <person name="Fang X."/>
            <person name="Wynne J.W."/>
            <person name="Xiong Z."/>
            <person name="Baker M.L."/>
            <person name="Zhao W."/>
            <person name="Tachedjian M."/>
            <person name="Zhu Y."/>
            <person name="Zhou P."/>
            <person name="Jiang X."/>
            <person name="Ng J."/>
            <person name="Yang L."/>
            <person name="Wu L."/>
            <person name="Xiao J."/>
            <person name="Feng Y."/>
            <person name="Chen Y."/>
            <person name="Sun X."/>
            <person name="Zhang Y."/>
            <person name="Marsh G.A."/>
            <person name="Crameri G."/>
            <person name="Broder C.C."/>
            <person name="Frey K.G."/>
            <person name="Wang L.F."/>
            <person name="Wang J."/>
        </authorList>
    </citation>
    <scope>NUCLEOTIDE SEQUENCE [LARGE SCALE GENOMIC DNA]</scope>
</reference>
<evidence type="ECO:0000256" key="1">
    <source>
        <dbReference type="ARBA" id="ARBA00004370"/>
    </source>
</evidence>
<gene>
    <name evidence="8" type="ORF">MDA_GLEAN10023142</name>
</gene>
<sequence length="177" mass="19344">MEHPSPSRGTRRYPRYHSNLFRGQDAWDPHTHVLLPSQSPRLSPHDVLPTGGSMENSSSARVAPPPPALEPEPELGTSILSLLVYRTLGGLLPAQFQAERRGARLPQHPVMNSPVVSVAVFHGRSFLRGVLEAPISLEFRLLQTANRSKAICVQWDPPSVEGLACAKAPCCILGIHQ</sequence>
<dbReference type="Proteomes" id="UP000010556">
    <property type="component" value="Unassembled WGS sequence"/>
</dbReference>
<evidence type="ECO:0000256" key="4">
    <source>
        <dbReference type="ARBA" id="ARBA00023136"/>
    </source>
</evidence>
<evidence type="ECO:0000256" key="6">
    <source>
        <dbReference type="SAM" id="MobiDB-lite"/>
    </source>
</evidence>
<dbReference type="GO" id="GO:0016020">
    <property type="term" value="C:membrane"/>
    <property type="evidence" value="ECO:0007669"/>
    <property type="project" value="UniProtKB-SubCell"/>
</dbReference>
<comment type="subcellular location">
    <subcellularLocation>
        <location evidence="1">Membrane</location>
    </subcellularLocation>
</comment>
<name>L5LFB1_MYODS</name>
<feature type="region of interest" description="Disordered" evidence="6">
    <location>
        <begin position="31"/>
        <end position="71"/>
    </location>
</feature>